<evidence type="ECO:0000313" key="6">
    <source>
        <dbReference type="EMBL" id="OMJ69643.1"/>
    </source>
</evidence>
<dbReference type="EMBL" id="MPUH01001174">
    <property type="protein sequence ID" value="OMJ69643.1"/>
    <property type="molecule type" value="Genomic_DNA"/>
</dbReference>
<dbReference type="EMBL" id="MPUH01000917">
    <property type="protein sequence ID" value="OMJ72252.1"/>
    <property type="molecule type" value="Genomic_DNA"/>
</dbReference>
<proteinExistence type="inferred from homology"/>
<dbReference type="GO" id="GO:0006412">
    <property type="term" value="P:translation"/>
    <property type="evidence" value="ECO:0007669"/>
    <property type="project" value="InterPro"/>
</dbReference>
<dbReference type="InterPro" id="IPR002222">
    <property type="entry name" value="Ribosomal_uS19"/>
</dbReference>
<evidence type="ECO:0000313" key="11">
    <source>
        <dbReference type="EMBL" id="OMJ85818.1"/>
    </source>
</evidence>
<dbReference type="SUPFAM" id="SSF54570">
    <property type="entry name" value="Ribosomal protein S19"/>
    <property type="match status" value="1"/>
</dbReference>
<evidence type="ECO:0000313" key="5">
    <source>
        <dbReference type="EMBL" id="OMJ67474.1"/>
    </source>
</evidence>
<dbReference type="InterPro" id="IPR023575">
    <property type="entry name" value="Ribosomal_uS19_SF"/>
</dbReference>
<gene>
    <name evidence="11" type="ORF">SteCoe_12815</name>
    <name evidence="10" type="ORF">SteCoe_20513</name>
    <name evidence="9" type="ORF">SteCoe_25292</name>
    <name evidence="8" type="ORF">SteCoe_29363</name>
    <name evidence="7" type="ORF">SteCoe_30678</name>
    <name evidence="6" type="ORF">SteCoe_32575</name>
    <name evidence="5" type="ORF">SteCoe_35365</name>
    <name evidence="12" type="ORF">SteCoe_7136</name>
</gene>
<evidence type="ECO:0000256" key="4">
    <source>
        <dbReference type="RuleBase" id="RU003485"/>
    </source>
</evidence>
<organism evidence="5 13">
    <name type="scientific">Stentor coeruleus</name>
    <dbReference type="NCBI Taxonomy" id="5963"/>
    <lineage>
        <taxon>Eukaryota</taxon>
        <taxon>Sar</taxon>
        <taxon>Alveolata</taxon>
        <taxon>Ciliophora</taxon>
        <taxon>Postciliodesmatophora</taxon>
        <taxon>Heterotrichea</taxon>
        <taxon>Heterotrichida</taxon>
        <taxon>Stentoridae</taxon>
        <taxon>Stentor</taxon>
    </lineage>
</organism>
<dbReference type="PANTHER" id="PTHR11880:SF2">
    <property type="entry name" value="SMALL RIBOSOMAL SUBUNIT PROTEIN US19"/>
    <property type="match status" value="1"/>
</dbReference>
<dbReference type="NCBIfam" id="TIGR01025">
    <property type="entry name" value="uS19_arch"/>
    <property type="match status" value="1"/>
</dbReference>
<evidence type="ECO:0000313" key="9">
    <source>
        <dbReference type="EMBL" id="OMJ75558.1"/>
    </source>
</evidence>
<keyword evidence="13" id="KW-1185">Reference proteome</keyword>
<evidence type="ECO:0000313" key="10">
    <source>
        <dbReference type="EMBL" id="OMJ79459.1"/>
    </source>
</evidence>
<evidence type="ECO:0000313" key="7">
    <source>
        <dbReference type="EMBL" id="OMJ71184.1"/>
    </source>
</evidence>
<comment type="caution">
    <text evidence="5">The sequence shown here is derived from an EMBL/GenBank/DDBJ whole genome shotgun (WGS) entry which is preliminary data.</text>
</comment>
<dbReference type="EMBL" id="MPUH01000225">
    <property type="protein sequence ID" value="OMJ85818.1"/>
    <property type="molecule type" value="Genomic_DNA"/>
</dbReference>
<dbReference type="AlphaFoldDB" id="A0A1R2ASH9"/>
<dbReference type="EMBL" id="MPUH01001492">
    <property type="protein sequence ID" value="OMJ67474.1"/>
    <property type="molecule type" value="Genomic_DNA"/>
</dbReference>
<dbReference type="Pfam" id="PF00203">
    <property type="entry name" value="Ribosomal_S19"/>
    <property type="match status" value="1"/>
</dbReference>
<dbReference type="EMBL" id="MPUH01001015">
    <property type="protein sequence ID" value="OMJ71184.1"/>
    <property type="molecule type" value="Genomic_DNA"/>
</dbReference>
<dbReference type="GO" id="GO:0000028">
    <property type="term" value="P:ribosomal small subunit assembly"/>
    <property type="evidence" value="ECO:0007669"/>
    <property type="project" value="TreeGrafter"/>
</dbReference>
<evidence type="ECO:0000256" key="1">
    <source>
        <dbReference type="ARBA" id="ARBA00007345"/>
    </source>
</evidence>
<keyword evidence="2 4" id="KW-0689">Ribosomal protein</keyword>
<dbReference type="EMBL" id="MPUH01000470">
    <property type="protein sequence ID" value="OMJ79459.1"/>
    <property type="molecule type" value="Genomic_DNA"/>
</dbReference>
<dbReference type="PANTHER" id="PTHR11880">
    <property type="entry name" value="RIBOSOMAL PROTEIN S19P FAMILY MEMBER"/>
    <property type="match status" value="1"/>
</dbReference>
<evidence type="ECO:0000313" key="8">
    <source>
        <dbReference type="EMBL" id="OMJ72252.1"/>
    </source>
</evidence>
<dbReference type="EMBL" id="MPUH01000684">
    <property type="protein sequence ID" value="OMJ75558.1"/>
    <property type="molecule type" value="Genomic_DNA"/>
</dbReference>
<evidence type="ECO:0000256" key="3">
    <source>
        <dbReference type="ARBA" id="ARBA00023274"/>
    </source>
</evidence>
<dbReference type="GO" id="GO:0003723">
    <property type="term" value="F:RNA binding"/>
    <property type="evidence" value="ECO:0007669"/>
    <property type="project" value="InterPro"/>
</dbReference>
<dbReference type="InterPro" id="IPR005713">
    <property type="entry name" value="Ribosomal_uS19_euk/arc"/>
</dbReference>
<dbReference type="PROSITE" id="PS00323">
    <property type="entry name" value="RIBOSOMAL_S19"/>
    <property type="match status" value="1"/>
</dbReference>
<sequence>MADSQPKKRTFRRYTYKGIDLEDLVKMERDKFVKMLGSRAKRRLVNREVPHKYIRFYKKCVAAKKDVPLGEKPKAVKTHLRNAIILPELVGSVVGIYNGRTFVPVEIKPDMIGRYLAEFSITYKPVKHGRPGIGASKGSTAVDLK</sequence>
<evidence type="ECO:0000313" key="12">
    <source>
        <dbReference type="EMBL" id="OMJ90440.1"/>
    </source>
</evidence>
<dbReference type="HAMAP" id="MF_00531">
    <property type="entry name" value="Ribosomal_uS19"/>
    <property type="match status" value="1"/>
</dbReference>
<dbReference type="GO" id="GO:0003735">
    <property type="term" value="F:structural constituent of ribosome"/>
    <property type="evidence" value="ECO:0007669"/>
    <property type="project" value="InterPro"/>
</dbReference>
<dbReference type="PRINTS" id="PR00975">
    <property type="entry name" value="RIBOSOMALS19"/>
</dbReference>
<dbReference type="Proteomes" id="UP000187209">
    <property type="component" value="Unassembled WGS sequence"/>
</dbReference>
<evidence type="ECO:0008006" key="14">
    <source>
        <dbReference type="Google" id="ProtNLM"/>
    </source>
</evidence>
<comment type="similarity">
    <text evidence="1 4">Belongs to the universal ribosomal protein uS19 family.</text>
</comment>
<dbReference type="FunFam" id="3.30.860.10:FF:000002">
    <property type="entry name" value="40S ribosomal protein S15"/>
    <property type="match status" value="1"/>
</dbReference>
<reference evidence="5 13" key="1">
    <citation type="submission" date="2016-11" db="EMBL/GenBank/DDBJ databases">
        <title>The macronuclear genome of Stentor coeruleus: a giant cell with tiny introns.</title>
        <authorList>
            <person name="Slabodnick M."/>
            <person name="Ruby J.G."/>
            <person name="Reiff S.B."/>
            <person name="Swart E.C."/>
            <person name="Gosai S."/>
            <person name="Prabakaran S."/>
            <person name="Witkowska E."/>
            <person name="Larue G.E."/>
            <person name="Fisher S."/>
            <person name="Freeman R.M."/>
            <person name="Gunawardena J."/>
            <person name="Chu W."/>
            <person name="Stover N.A."/>
            <person name="Gregory B.D."/>
            <person name="Nowacki M."/>
            <person name="Derisi J."/>
            <person name="Roy S.W."/>
            <person name="Marshall W.F."/>
            <person name="Sood P."/>
        </authorList>
    </citation>
    <scope>NUCLEOTIDE SEQUENCE [LARGE SCALE GENOMIC DNA]</scope>
    <source>
        <strain evidence="5">WM001</strain>
    </source>
</reference>
<protein>
    <recommendedName>
        <fullName evidence="14">40S ribosomal protein S15</fullName>
    </recommendedName>
</protein>
<dbReference type="PIRSF" id="PIRSF002144">
    <property type="entry name" value="Ribosomal_S19"/>
    <property type="match status" value="1"/>
</dbReference>
<evidence type="ECO:0000313" key="13">
    <source>
        <dbReference type="Proteomes" id="UP000187209"/>
    </source>
</evidence>
<name>A0A1R2ASH9_9CILI</name>
<dbReference type="InterPro" id="IPR020934">
    <property type="entry name" value="Ribosomal_uS19_CS"/>
</dbReference>
<keyword evidence="3 4" id="KW-0687">Ribonucleoprotein</keyword>
<evidence type="ECO:0000256" key="2">
    <source>
        <dbReference type="ARBA" id="ARBA00022980"/>
    </source>
</evidence>
<dbReference type="Gene3D" id="3.30.860.10">
    <property type="entry name" value="30s Ribosomal Protein S19, Chain A"/>
    <property type="match status" value="1"/>
</dbReference>
<accession>A0A1R2ASH9</accession>
<dbReference type="OrthoDB" id="295284at2759"/>
<dbReference type="EMBL" id="MPUH01000102">
    <property type="protein sequence ID" value="OMJ90440.1"/>
    <property type="molecule type" value="Genomic_DNA"/>
</dbReference>
<dbReference type="GO" id="GO:0022627">
    <property type="term" value="C:cytosolic small ribosomal subunit"/>
    <property type="evidence" value="ECO:0007669"/>
    <property type="project" value="TreeGrafter"/>
</dbReference>